<accession>A0ABM0T0E6</accession>
<reference evidence="1" key="1">
    <citation type="journal article" date="2014" name="Nat. Commun.">
        <title>The emerging biofuel crop Camelina sativa retains a highly undifferentiated hexaploid genome structure.</title>
        <authorList>
            <person name="Kagale S."/>
            <person name="Koh C."/>
            <person name="Nixon J."/>
            <person name="Bollina V."/>
            <person name="Clarke W.E."/>
            <person name="Tuteja R."/>
            <person name="Spillane C."/>
            <person name="Robinson S.J."/>
            <person name="Links M.G."/>
            <person name="Clarke C."/>
            <person name="Higgins E.E."/>
            <person name="Huebert T."/>
            <person name="Sharpe A.G."/>
            <person name="Parkin I.A."/>
        </authorList>
    </citation>
    <scope>NUCLEOTIDE SEQUENCE [LARGE SCALE GENOMIC DNA]</scope>
    <source>
        <strain evidence="1">cv. DH55</strain>
    </source>
</reference>
<dbReference type="Proteomes" id="UP000694864">
    <property type="component" value="Chromosome 7"/>
</dbReference>
<dbReference type="InterPro" id="IPR007750">
    <property type="entry name" value="DUF674"/>
</dbReference>
<dbReference type="PANTHER" id="PTHR33103">
    <property type="entry name" value="OS01G0153900 PROTEIN"/>
    <property type="match status" value="1"/>
</dbReference>
<keyword evidence="1" id="KW-1185">Reference proteome</keyword>
<gene>
    <name evidence="2" type="primary">LOC104704481</name>
</gene>
<evidence type="ECO:0000313" key="1">
    <source>
        <dbReference type="Proteomes" id="UP000694864"/>
    </source>
</evidence>
<organism evidence="1 2">
    <name type="scientific">Camelina sativa</name>
    <name type="common">False flax</name>
    <name type="synonym">Myagrum sativum</name>
    <dbReference type="NCBI Taxonomy" id="90675"/>
    <lineage>
        <taxon>Eukaryota</taxon>
        <taxon>Viridiplantae</taxon>
        <taxon>Streptophyta</taxon>
        <taxon>Embryophyta</taxon>
        <taxon>Tracheophyta</taxon>
        <taxon>Spermatophyta</taxon>
        <taxon>Magnoliopsida</taxon>
        <taxon>eudicotyledons</taxon>
        <taxon>Gunneridae</taxon>
        <taxon>Pentapetalae</taxon>
        <taxon>rosids</taxon>
        <taxon>malvids</taxon>
        <taxon>Brassicales</taxon>
        <taxon>Brassicaceae</taxon>
        <taxon>Camelineae</taxon>
        <taxon>Camelina</taxon>
    </lineage>
</organism>
<name>A0ABM0T0E6_CAMSA</name>
<dbReference type="GeneID" id="104704481"/>
<sequence length="500" mass="56140">MDQSSEKPKFNLRLLIDEKKNKVVMAEADMDFVDVLCGLLTLPMGTIVRLLEKHQNPQSFTVGCFTNLYKSVSDMSVDNFETQACKDLLLYPRSLKESHCRRLKLNLDDTESTKFFVYPRFVLGKSCSKVYSNICNSLCSCGKLMNREVQIEEEDQDEGDGVFLSCRSSFIITDDLKLVFNSIGNVMSVLNDLGYDGFDKLQERLLEVGSDEVMTLIECLFNSDTPLTDTFLRGNCVSRKQKFWAPLVQESIVAGPQTLKVFVRKVDRVILYAECREEFVDFLFSFLAIPIEFVGKFCSDNANISCIGNLCRSVKGLSLEEEGDTTVTNCVLPHFYNCRAQLLDVVIQEVPEYECLVTRLFCSQYNASKLCKRIEKNNLLSDQKIVKLSPMNPKSKGTSDSLGIGFVKGKTNFMVSDDLHVTAMNSSSTISMLSKLQVNINDIEEQVISIGKAEAISLLRASLVTTSALTNGLSKFLPNGKRKNATHQSTFKILKIESTR</sequence>
<dbReference type="PANTHER" id="PTHR33103:SF69">
    <property type="entry name" value="DUF674 FAMILY PROTEIN"/>
    <property type="match status" value="1"/>
</dbReference>
<dbReference type="RefSeq" id="XP_010418865.1">
    <property type="nucleotide sequence ID" value="XM_010420563.1"/>
</dbReference>
<proteinExistence type="predicted"/>
<reference evidence="2" key="2">
    <citation type="submission" date="2025-08" db="UniProtKB">
        <authorList>
            <consortium name="RefSeq"/>
        </authorList>
    </citation>
    <scope>IDENTIFICATION</scope>
    <source>
        <tissue evidence="2">Leaf</tissue>
    </source>
</reference>
<protein>
    <submittedName>
        <fullName evidence="2">Uncharacterized protein LOC104704481</fullName>
    </submittedName>
</protein>
<evidence type="ECO:0000313" key="2">
    <source>
        <dbReference type="RefSeq" id="XP_010418865.1"/>
    </source>
</evidence>
<dbReference type="Pfam" id="PF05056">
    <property type="entry name" value="DUF674"/>
    <property type="match status" value="1"/>
</dbReference>